<reference evidence="4 5" key="1">
    <citation type="submission" date="2019-03" db="EMBL/GenBank/DDBJ databases">
        <title>Genomic Encyclopedia of Type Strains, Phase IV (KMG-IV): sequencing the most valuable type-strain genomes for metagenomic binning, comparative biology and taxonomic classification.</title>
        <authorList>
            <person name="Goeker M."/>
        </authorList>
    </citation>
    <scope>NUCLEOTIDE SEQUENCE [LARGE SCALE GENOMIC DNA]</scope>
    <source>
        <strain evidence="4 5">DSM 45775</strain>
    </source>
</reference>
<proteinExistence type="inferred from homology"/>
<dbReference type="RefSeq" id="WP_133824918.1">
    <property type="nucleotide sequence ID" value="NZ_BAABHR010000063.1"/>
</dbReference>
<sequence length="411" mass="42366">MSTAPTPPRSAPSSVDAVPVDREVLVARAYLSRVAEPPAAALAAFVDDVGPVVAARRVRDAVTEGPGALPPEVVRETSARRGTDRAEADLALLAARGGRLIVPEDPEWPAAALAGLGTVAGPDGAPGLEGPATRDGPAAPLALWARGPLRLDAGPSGWVAVVGARAASEYGLWVARDWSAELADRRCTVVSGAALGVDGAAHRGALAVGGDTVAVLACGIDRAYPPKHATLLEHVGHRGLVVTEYPPGATPARHRFLVRNRLIAALTAGTLVVEAAARSGAMRTALVAEALGRAVMVVPGPVTSLMSLGCHELARRPEVSVTGRVEHVVEEVSRVGDGLAPPPGTPTRPTDGLDPGALRVREALPLHAARTAVRLAHDAGVALAETTTHLRDLEARGPVSEDDGWWRRRPG</sequence>
<dbReference type="Proteomes" id="UP000295705">
    <property type="component" value="Unassembled WGS sequence"/>
</dbReference>
<dbReference type="InterPro" id="IPR003488">
    <property type="entry name" value="DprA"/>
</dbReference>
<name>A0A4R6VSV4_9PSEU</name>
<dbReference type="NCBIfam" id="TIGR00732">
    <property type="entry name" value="dprA"/>
    <property type="match status" value="1"/>
</dbReference>
<dbReference type="AlphaFoldDB" id="A0A4R6VSV4"/>
<dbReference type="PANTHER" id="PTHR43022">
    <property type="entry name" value="PROTEIN SMF"/>
    <property type="match status" value="1"/>
</dbReference>
<dbReference type="SUPFAM" id="SSF102405">
    <property type="entry name" value="MCP/YpsA-like"/>
    <property type="match status" value="1"/>
</dbReference>
<keyword evidence="5" id="KW-1185">Reference proteome</keyword>
<organism evidence="4 5">
    <name type="scientific">Actinomycetospora succinea</name>
    <dbReference type="NCBI Taxonomy" id="663603"/>
    <lineage>
        <taxon>Bacteria</taxon>
        <taxon>Bacillati</taxon>
        <taxon>Actinomycetota</taxon>
        <taxon>Actinomycetes</taxon>
        <taxon>Pseudonocardiales</taxon>
        <taxon>Pseudonocardiaceae</taxon>
        <taxon>Actinomycetospora</taxon>
    </lineage>
</organism>
<feature type="region of interest" description="Disordered" evidence="2">
    <location>
        <begin position="335"/>
        <end position="355"/>
    </location>
</feature>
<dbReference type="Gene3D" id="3.40.50.450">
    <property type="match status" value="1"/>
</dbReference>
<dbReference type="EMBL" id="SNYO01000001">
    <property type="protein sequence ID" value="TDQ65580.1"/>
    <property type="molecule type" value="Genomic_DNA"/>
</dbReference>
<gene>
    <name evidence="4" type="ORF">EV188_101832</name>
</gene>
<dbReference type="PANTHER" id="PTHR43022:SF1">
    <property type="entry name" value="PROTEIN SMF"/>
    <property type="match status" value="1"/>
</dbReference>
<comment type="similarity">
    <text evidence="1">Belongs to the DprA/Smf family.</text>
</comment>
<accession>A0A4R6VSV4</accession>
<evidence type="ECO:0000313" key="4">
    <source>
        <dbReference type="EMBL" id="TDQ65580.1"/>
    </source>
</evidence>
<dbReference type="InterPro" id="IPR057666">
    <property type="entry name" value="DrpA_SLOG"/>
</dbReference>
<comment type="caution">
    <text evidence="4">The sequence shown here is derived from an EMBL/GenBank/DDBJ whole genome shotgun (WGS) entry which is preliminary data.</text>
</comment>
<protein>
    <submittedName>
        <fullName evidence="4">DNA protecting protein DprA</fullName>
    </submittedName>
</protein>
<evidence type="ECO:0000256" key="1">
    <source>
        <dbReference type="ARBA" id="ARBA00006525"/>
    </source>
</evidence>
<evidence type="ECO:0000256" key="2">
    <source>
        <dbReference type="SAM" id="MobiDB-lite"/>
    </source>
</evidence>
<dbReference type="OrthoDB" id="9785707at2"/>
<evidence type="ECO:0000259" key="3">
    <source>
        <dbReference type="Pfam" id="PF02481"/>
    </source>
</evidence>
<dbReference type="GO" id="GO:0009294">
    <property type="term" value="P:DNA-mediated transformation"/>
    <property type="evidence" value="ECO:0007669"/>
    <property type="project" value="InterPro"/>
</dbReference>
<dbReference type="Pfam" id="PF02481">
    <property type="entry name" value="DNA_processg_A"/>
    <property type="match status" value="1"/>
</dbReference>
<evidence type="ECO:0000313" key="5">
    <source>
        <dbReference type="Proteomes" id="UP000295705"/>
    </source>
</evidence>
<feature type="domain" description="Smf/DprA SLOG" evidence="3">
    <location>
        <begin position="134"/>
        <end position="331"/>
    </location>
</feature>